<keyword evidence="3" id="KW-1185">Reference proteome</keyword>
<dbReference type="Proteomes" id="UP000019225">
    <property type="component" value="Chromosome"/>
</dbReference>
<proteinExistence type="predicted"/>
<dbReference type="KEGG" id="kal:KALB_3693"/>
<dbReference type="AlphaFoldDB" id="W5W7Z1"/>
<reference evidence="2 3" key="1">
    <citation type="journal article" date="2014" name="BMC Genomics">
        <title>Complete genome sequence of producer of the glycopeptide antibiotic Aculeximycin Kutzneria albida DSM 43870T, a representative of minor genus of Pseudonocardiaceae.</title>
        <authorList>
            <person name="Rebets Y."/>
            <person name="Tokovenko B."/>
            <person name="Lushchyk I."/>
            <person name="Ruckert C."/>
            <person name="Zaburannyi N."/>
            <person name="Bechthold A."/>
            <person name="Kalinowski J."/>
            <person name="Luzhetskyy A."/>
        </authorList>
    </citation>
    <scope>NUCLEOTIDE SEQUENCE [LARGE SCALE GENOMIC DNA]</scope>
    <source>
        <strain evidence="2">DSM 43870</strain>
    </source>
</reference>
<feature type="transmembrane region" description="Helical" evidence="1">
    <location>
        <begin position="12"/>
        <end position="34"/>
    </location>
</feature>
<dbReference type="RefSeq" id="WP_025357165.1">
    <property type="nucleotide sequence ID" value="NZ_CP007155.1"/>
</dbReference>
<evidence type="ECO:0000313" key="2">
    <source>
        <dbReference type="EMBL" id="AHH97057.1"/>
    </source>
</evidence>
<name>W5W7Z1_9PSEU</name>
<feature type="transmembrane region" description="Helical" evidence="1">
    <location>
        <begin position="40"/>
        <end position="61"/>
    </location>
</feature>
<dbReference type="STRING" id="1449976.KALB_3693"/>
<keyword evidence="1" id="KW-0812">Transmembrane</keyword>
<accession>W5W7Z1</accession>
<dbReference type="HOGENOM" id="CLU_2436981_0_0_11"/>
<organism evidence="2 3">
    <name type="scientific">Kutzneria albida DSM 43870</name>
    <dbReference type="NCBI Taxonomy" id="1449976"/>
    <lineage>
        <taxon>Bacteria</taxon>
        <taxon>Bacillati</taxon>
        <taxon>Actinomycetota</taxon>
        <taxon>Actinomycetes</taxon>
        <taxon>Pseudonocardiales</taxon>
        <taxon>Pseudonocardiaceae</taxon>
        <taxon>Kutzneria</taxon>
    </lineage>
</organism>
<sequence>MSDLITAWLRTVVPGLWASLLGVLVAHGLLPASLVDQATALGGTLTVAAIGLALAVWKYVWSTVEHHLPPWLTAILLGSNKTPTYSQASS</sequence>
<keyword evidence="1" id="KW-1133">Transmembrane helix</keyword>
<protein>
    <submittedName>
        <fullName evidence="2">Putative membrane protein</fullName>
    </submittedName>
</protein>
<gene>
    <name evidence="2" type="ORF">KALB_3693</name>
</gene>
<keyword evidence="1" id="KW-0472">Membrane</keyword>
<evidence type="ECO:0000256" key="1">
    <source>
        <dbReference type="SAM" id="Phobius"/>
    </source>
</evidence>
<dbReference type="EMBL" id="CP007155">
    <property type="protein sequence ID" value="AHH97057.1"/>
    <property type="molecule type" value="Genomic_DNA"/>
</dbReference>
<dbReference type="eggNOG" id="ENOG5033IH8">
    <property type="taxonomic scope" value="Bacteria"/>
</dbReference>
<evidence type="ECO:0000313" key="3">
    <source>
        <dbReference type="Proteomes" id="UP000019225"/>
    </source>
</evidence>
<dbReference type="OrthoDB" id="5150008at2"/>